<dbReference type="FunFam" id="3.40.50.300:FF:000827">
    <property type="entry name" value="KTI12 chromatin-associated homolog"/>
    <property type="match status" value="1"/>
</dbReference>
<protein>
    <recommendedName>
        <fullName evidence="4">Protein KTI12 homolog</fullName>
    </recommendedName>
</protein>
<dbReference type="EMBL" id="QBLH01001194">
    <property type="protein sequence ID" value="TGZ52746.1"/>
    <property type="molecule type" value="Genomic_DNA"/>
</dbReference>
<keyword evidence="1" id="KW-0547">Nucleotide-binding</keyword>
<dbReference type="Proteomes" id="UP000310200">
    <property type="component" value="Unassembled WGS sequence"/>
</dbReference>
<sequence length="303" mass="34488">MPGGLPIKVGAHVLEGNVKKQHHVKMPLIVVTGVPCSGKTTRSVELKSYFEEKLKGSGQTVEIISESDAIIQAGYDKNVYFADSKKEKAVRSSIKSNIQRKLDSNSLLIFDGSNYIKGYRYEIYCTTKLYKTPQCTLHCNLPIEQAWLWNNKRLESERYTEEIFDSLVSRYEVPEATNRWDSPLFTVMPEDNLTCDEIYCYLYKGKLPKPNLSTQNAPLASTNYLYELDNITKDVINAVLSMQQLGVIHDIKIPGSSVNLKRAAAPSRLAMLRRQFINFSKMQQNEVDQIATLFIQYLNNNIL</sequence>
<keyword evidence="2" id="KW-0067">ATP-binding</keyword>
<organism evidence="5 6">
    <name type="scientific">Temnothorax longispinosus</name>
    <dbReference type="NCBI Taxonomy" id="300112"/>
    <lineage>
        <taxon>Eukaryota</taxon>
        <taxon>Metazoa</taxon>
        <taxon>Ecdysozoa</taxon>
        <taxon>Arthropoda</taxon>
        <taxon>Hexapoda</taxon>
        <taxon>Insecta</taxon>
        <taxon>Pterygota</taxon>
        <taxon>Neoptera</taxon>
        <taxon>Endopterygota</taxon>
        <taxon>Hymenoptera</taxon>
        <taxon>Apocrita</taxon>
        <taxon>Aculeata</taxon>
        <taxon>Formicoidea</taxon>
        <taxon>Formicidae</taxon>
        <taxon>Myrmicinae</taxon>
        <taxon>Temnothorax</taxon>
    </lineage>
</organism>
<dbReference type="AlphaFoldDB" id="A0A4S2KT90"/>
<evidence type="ECO:0000256" key="1">
    <source>
        <dbReference type="ARBA" id="ARBA00022741"/>
    </source>
</evidence>
<dbReference type="InterPro" id="IPR013641">
    <property type="entry name" value="KTI12/PSTK"/>
</dbReference>
<name>A0A4S2KT90_9HYME</name>
<dbReference type="SUPFAM" id="SSF52540">
    <property type="entry name" value="P-loop containing nucleoside triphosphate hydrolases"/>
    <property type="match status" value="1"/>
</dbReference>
<accession>A0A4S2KT90</accession>
<dbReference type="InterPro" id="IPR027417">
    <property type="entry name" value="P-loop_NTPase"/>
</dbReference>
<evidence type="ECO:0000256" key="2">
    <source>
        <dbReference type="ARBA" id="ARBA00022840"/>
    </source>
</evidence>
<gene>
    <name evidence="5" type="ORF">DBV15_02512</name>
</gene>
<dbReference type="STRING" id="300112.A0A4S2KT90"/>
<reference evidence="5 6" key="1">
    <citation type="journal article" date="2019" name="Philos. Trans. R. Soc. Lond., B, Biol. Sci.">
        <title>Ant behaviour and brain gene expression of defending hosts depend on the ecological success of the intruding social parasite.</title>
        <authorList>
            <person name="Kaur R."/>
            <person name="Stoldt M."/>
            <person name="Jongepier E."/>
            <person name="Feldmeyer B."/>
            <person name="Menzel F."/>
            <person name="Bornberg-Bauer E."/>
            <person name="Foitzik S."/>
        </authorList>
    </citation>
    <scope>NUCLEOTIDE SEQUENCE [LARGE SCALE GENOMIC DNA]</scope>
    <source>
        <tissue evidence="5">Whole body</tissue>
    </source>
</reference>
<evidence type="ECO:0000313" key="6">
    <source>
        <dbReference type="Proteomes" id="UP000310200"/>
    </source>
</evidence>
<evidence type="ECO:0000256" key="4">
    <source>
        <dbReference type="ARBA" id="ARBA00026170"/>
    </source>
</evidence>
<comment type="similarity">
    <text evidence="3">Belongs to the KTI12 family.</text>
</comment>
<evidence type="ECO:0000256" key="3">
    <source>
        <dbReference type="ARBA" id="ARBA00025768"/>
    </source>
</evidence>
<dbReference type="GO" id="GO:0005524">
    <property type="term" value="F:ATP binding"/>
    <property type="evidence" value="ECO:0007669"/>
    <property type="project" value="UniProtKB-KW"/>
</dbReference>
<dbReference type="GO" id="GO:0006357">
    <property type="term" value="P:regulation of transcription by RNA polymerase II"/>
    <property type="evidence" value="ECO:0007669"/>
    <property type="project" value="UniProtKB-ARBA"/>
</dbReference>
<proteinExistence type="inferred from homology"/>
<dbReference type="GO" id="GO:0006400">
    <property type="term" value="P:tRNA modification"/>
    <property type="evidence" value="ECO:0007669"/>
    <property type="project" value="UniProtKB-ARBA"/>
</dbReference>
<keyword evidence="6" id="KW-1185">Reference proteome</keyword>
<dbReference type="Pfam" id="PF08433">
    <property type="entry name" value="KTI12"/>
    <property type="match status" value="1"/>
</dbReference>
<dbReference type="Gene3D" id="3.40.50.300">
    <property type="entry name" value="P-loop containing nucleotide triphosphate hydrolases"/>
    <property type="match status" value="1"/>
</dbReference>
<comment type="caution">
    <text evidence="5">The sequence shown here is derived from an EMBL/GenBank/DDBJ whole genome shotgun (WGS) entry which is preliminary data.</text>
</comment>
<dbReference type="PANTHER" id="PTHR12435">
    <property type="match status" value="1"/>
</dbReference>
<evidence type="ECO:0000313" key="5">
    <source>
        <dbReference type="EMBL" id="TGZ52746.1"/>
    </source>
</evidence>